<reference evidence="1 2" key="1">
    <citation type="submission" date="2024-01" db="EMBL/GenBank/DDBJ databases">
        <title>A draft genome for a cacao thread blight-causing isolate of Paramarasmius palmivorus.</title>
        <authorList>
            <person name="Baruah I.K."/>
            <person name="Bukari Y."/>
            <person name="Amoako-Attah I."/>
            <person name="Meinhardt L.W."/>
            <person name="Bailey B.A."/>
            <person name="Cohen S.P."/>
        </authorList>
    </citation>
    <scope>NUCLEOTIDE SEQUENCE [LARGE SCALE GENOMIC DNA]</scope>
    <source>
        <strain evidence="1 2">GH-12</strain>
    </source>
</reference>
<dbReference type="EMBL" id="JAYKXP010000136">
    <property type="protein sequence ID" value="KAK7023553.1"/>
    <property type="molecule type" value="Genomic_DNA"/>
</dbReference>
<accession>A0AAW0BBN9</accession>
<evidence type="ECO:0000313" key="1">
    <source>
        <dbReference type="EMBL" id="KAK7023553.1"/>
    </source>
</evidence>
<name>A0AAW0BBN9_9AGAR</name>
<keyword evidence="2" id="KW-1185">Reference proteome</keyword>
<comment type="caution">
    <text evidence="1">The sequence shown here is derived from an EMBL/GenBank/DDBJ whole genome shotgun (WGS) entry which is preliminary data.</text>
</comment>
<organism evidence="1 2">
    <name type="scientific">Paramarasmius palmivorus</name>
    <dbReference type="NCBI Taxonomy" id="297713"/>
    <lineage>
        <taxon>Eukaryota</taxon>
        <taxon>Fungi</taxon>
        <taxon>Dikarya</taxon>
        <taxon>Basidiomycota</taxon>
        <taxon>Agaricomycotina</taxon>
        <taxon>Agaricomycetes</taxon>
        <taxon>Agaricomycetidae</taxon>
        <taxon>Agaricales</taxon>
        <taxon>Marasmiineae</taxon>
        <taxon>Marasmiaceae</taxon>
        <taxon>Paramarasmius</taxon>
    </lineage>
</organism>
<gene>
    <name evidence="1" type="ORF">VNI00_016673</name>
</gene>
<sequence>MVTLVRDLLVEFFTEILKDPDFPNRHYLLLLDRGLHADLRYHLYNTVVVTKASNLNILVSSLLTDVKRISRIKYLRIQTGCAVITTPAIPRHSSKSCRVGLSERPACDHLCLYDRATICVLLSIVAPYVRTLVIHSMDPITDIVNLVRITTFNKATDVEVPAEMICFRHAGTTPFPSVQTLKLAFCPGIYSDHSMIHMDFRSFKELRQAIFSFWKFDAYFLLEALLSFRAPLGLQGLGLELDNGMTLPLPLESLSGWGSSHWLLVLMDPDAVGFYALRWGQFIRYGSMGSRDRVEIHRIMDSMVLLNDFKRGGEWEAMSAQMSKKIELNNELDFM</sequence>
<protein>
    <submittedName>
        <fullName evidence="1">Uncharacterized protein</fullName>
    </submittedName>
</protein>
<dbReference type="AlphaFoldDB" id="A0AAW0BBN9"/>
<proteinExistence type="predicted"/>
<evidence type="ECO:0000313" key="2">
    <source>
        <dbReference type="Proteomes" id="UP001383192"/>
    </source>
</evidence>
<dbReference type="Proteomes" id="UP001383192">
    <property type="component" value="Unassembled WGS sequence"/>
</dbReference>